<dbReference type="PANTHER" id="PTHR11575">
    <property type="entry name" value="5'-NUCLEOTIDASE-RELATED"/>
    <property type="match status" value="1"/>
</dbReference>
<dbReference type="SUPFAM" id="SSF56300">
    <property type="entry name" value="Metallo-dependent phosphatases"/>
    <property type="match status" value="1"/>
</dbReference>
<keyword evidence="3" id="KW-0547">Nucleotide-binding</keyword>
<dbReference type="GO" id="GO:0000166">
    <property type="term" value="F:nucleotide binding"/>
    <property type="evidence" value="ECO:0007669"/>
    <property type="project" value="UniProtKB-KW"/>
</dbReference>
<evidence type="ECO:0000256" key="3">
    <source>
        <dbReference type="RuleBase" id="RU362119"/>
    </source>
</evidence>
<dbReference type="PANTHER" id="PTHR11575:SF24">
    <property type="entry name" value="5'-NUCLEOTIDASE"/>
    <property type="match status" value="1"/>
</dbReference>
<evidence type="ECO:0000259" key="5">
    <source>
        <dbReference type="Pfam" id="PF02872"/>
    </source>
</evidence>
<dbReference type="GO" id="GO:0009166">
    <property type="term" value="P:nucleotide catabolic process"/>
    <property type="evidence" value="ECO:0007669"/>
    <property type="project" value="InterPro"/>
</dbReference>
<dbReference type="Proteomes" id="UP000000238">
    <property type="component" value="Chromosome"/>
</dbReference>
<dbReference type="Pfam" id="PF02872">
    <property type="entry name" value="5_nucleotid_C"/>
    <property type="match status" value="1"/>
</dbReference>
<feature type="domain" description="5'-Nucleotidase C-terminal" evidence="5">
    <location>
        <begin position="424"/>
        <end position="575"/>
    </location>
</feature>
<feature type="chain" id="PRO_5005143047" evidence="3">
    <location>
        <begin position="21"/>
        <end position="638"/>
    </location>
</feature>
<organism evidence="6 7">
    <name type="scientific">Hahella chejuensis (strain KCTC 2396)</name>
    <dbReference type="NCBI Taxonomy" id="349521"/>
    <lineage>
        <taxon>Bacteria</taxon>
        <taxon>Pseudomonadati</taxon>
        <taxon>Pseudomonadota</taxon>
        <taxon>Gammaproteobacteria</taxon>
        <taxon>Oceanospirillales</taxon>
        <taxon>Hahellaceae</taxon>
        <taxon>Hahella</taxon>
    </lineage>
</organism>
<keyword evidence="7" id="KW-1185">Reference proteome</keyword>
<dbReference type="RefSeq" id="WP_011394397.1">
    <property type="nucleotide sequence ID" value="NC_007645.1"/>
</dbReference>
<dbReference type="KEGG" id="hch:HCH_00409"/>
<dbReference type="InterPro" id="IPR006146">
    <property type="entry name" value="5'-Nucleotdase_CS"/>
</dbReference>
<dbReference type="HOGENOM" id="CLU_005854_7_1_6"/>
<dbReference type="GO" id="GO:0030288">
    <property type="term" value="C:outer membrane-bounded periplasmic space"/>
    <property type="evidence" value="ECO:0007669"/>
    <property type="project" value="TreeGrafter"/>
</dbReference>
<dbReference type="PROSITE" id="PS00786">
    <property type="entry name" value="5_NUCLEOTIDASE_2"/>
    <property type="match status" value="1"/>
</dbReference>
<dbReference type="InterPro" id="IPR036907">
    <property type="entry name" value="5'-Nucleotdase_C_sf"/>
</dbReference>
<dbReference type="InterPro" id="IPR008334">
    <property type="entry name" value="5'-Nucleotdase_C"/>
</dbReference>
<proteinExistence type="inferred from homology"/>
<dbReference type="Pfam" id="PF00149">
    <property type="entry name" value="Metallophos"/>
    <property type="match status" value="1"/>
</dbReference>
<dbReference type="eggNOG" id="COG0737">
    <property type="taxonomic scope" value="Bacteria"/>
</dbReference>
<evidence type="ECO:0000259" key="4">
    <source>
        <dbReference type="Pfam" id="PF00149"/>
    </source>
</evidence>
<dbReference type="PROSITE" id="PS00785">
    <property type="entry name" value="5_NUCLEOTIDASE_1"/>
    <property type="match status" value="1"/>
</dbReference>
<dbReference type="STRING" id="349521.HCH_00409"/>
<dbReference type="OrthoDB" id="9803927at2"/>
<feature type="domain" description="Calcineurin-like phosphoesterase" evidence="4">
    <location>
        <begin position="39"/>
        <end position="273"/>
    </location>
</feature>
<dbReference type="InterPro" id="IPR006179">
    <property type="entry name" value="5_nucleotidase/apyrase"/>
</dbReference>
<dbReference type="Gene3D" id="3.60.21.10">
    <property type="match status" value="1"/>
</dbReference>
<dbReference type="InterPro" id="IPR029052">
    <property type="entry name" value="Metallo-depent_PP-like"/>
</dbReference>
<dbReference type="AlphaFoldDB" id="Q2SPV4"/>
<evidence type="ECO:0000256" key="2">
    <source>
        <dbReference type="ARBA" id="ARBA00022729"/>
    </source>
</evidence>
<gene>
    <name evidence="6" type="ordered locus">HCH_00409</name>
</gene>
<dbReference type="Gene3D" id="3.90.780.10">
    <property type="entry name" value="5'-Nucleotidase, C-terminal domain"/>
    <property type="match status" value="1"/>
</dbReference>
<keyword evidence="2 3" id="KW-0732">Signal</keyword>
<dbReference type="GO" id="GO:0008768">
    <property type="term" value="F:UDP-sugar diphosphatase activity"/>
    <property type="evidence" value="ECO:0007669"/>
    <property type="project" value="TreeGrafter"/>
</dbReference>
<evidence type="ECO:0000313" key="6">
    <source>
        <dbReference type="EMBL" id="ABC27320.1"/>
    </source>
</evidence>
<comment type="similarity">
    <text evidence="1 3">Belongs to the 5'-nucleotidase family.</text>
</comment>
<dbReference type="PRINTS" id="PR01607">
    <property type="entry name" value="APYRASEFAMLY"/>
</dbReference>
<dbReference type="InterPro" id="IPR004843">
    <property type="entry name" value="Calcineurin-like_PHP"/>
</dbReference>
<sequence>MAPFPLTRASAVLCATIALAACSDSNNSNGDDDSGFSLSILHINDHHSHLAASTFSYDVSALGLQTKTDGGADIGSVTVSYGGFPMLTSLADRLADEKRNVLKLHSGDAVTGTLYFTLFGGEADAEMMNRICFDAFALGNHEFDNGDAGLASFLNYLAADDCATEVLAANVAPGDASPIAQGYIKPYVIKEVGGQKIGLIGIDIAQKTQESSRPDAGTTLLDETATAQKYIDEISAQGVNKIILMTHYTYTNDQTLAANLTGVDVIVGGDSHTLMGGETFTQLGFNVVSDYPKKATDKAGDAVCIVHAWEYAHLLGALDVTFDDNGKITACSGNPYMPVAKTFTYAAADKVTNPLPAADADRVTQALTSHKEILSTTPDAISERLLAIYDDEVDTLKQTVIGTVSENLCLVRWPGESRSSLCDVSENYVNGSDISNIVAKAFLTVTPTADIAIQNGGGVRTDIPMGDFTVADAYTLLPFSNTLVTLQMTGRQIVDVLEDALSNTLDNNGSSGSYPYAAGLRFNVDASQTKGARLSNVEVNSRVAGDWNAIDLNATYTVVTNDFIASGQDGYTTFATPYNAGLYVDTFTEYAQGFVDYVDALTEDGMTVDKLPIAEYSTQHYIGRDGCNHSLSADCENY</sequence>
<dbReference type="GO" id="GO:0046872">
    <property type="term" value="F:metal ion binding"/>
    <property type="evidence" value="ECO:0007669"/>
    <property type="project" value="InterPro"/>
</dbReference>
<name>Q2SPV4_HAHCH</name>
<keyword evidence="3" id="KW-0378">Hydrolase</keyword>
<evidence type="ECO:0000313" key="7">
    <source>
        <dbReference type="Proteomes" id="UP000000238"/>
    </source>
</evidence>
<dbReference type="EMBL" id="CP000155">
    <property type="protein sequence ID" value="ABC27320.1"/>
    <property type="molecule type" value="Genomic_DNA"/>
</dbReference>
<feature type="signal peptide" evidence="3">
    <location>
        <begin position="1"/>
        <end position="20"/>
    </location>
</feature>
<dbReference type="GO" id="GO:0008253">
    <property type="term" value="F:5'-nucleotidase activity"/>
    <property type="evidence" value="ECO:0007669"/>
    <property type="project" value="TreeGrafter"/>
</dbReference>
<reference evidence="6 7" key="1">
    <citation type="journal article" date="2005" name="Nucleic Acids Res.">
        <title>Genomic blueprint of Hahella chejuensis, a marine microbe producing an algicidal agent.</title>
        <authorList>
            <person name="Jeong H."/>
            <person name="Yim J.H."/>
            <person name="Lee C."/>
            <person name="Choi S.-H."/>
            <person name="Park Y.K."/>
            <person name="Yoon S.H."/>
            <person name="Hur C.-G."/>
            <person name="Kang H.-Y."/>
            <person name="Kim D."/>
            <person name="Lee H.H."/>
            <person name="Park K.H."/>
            <person name="Park S.-H."/>
            <person name="Park H.-S."/>
            <person name="Lee H.K."/>
            <person name="Oh T.K."/>
            <person name="Kim J.F."/>
        </authorList>
    </citation>
    <scope>NUCLEOTIDE SEQUENCE [LARGE SCALE GENOMIC DNA]</scope>
    <source>
        <strain evidence="6 7">KCTC 2396</strain>
    </source>
</reference>
<dbReference type="SUPFAM" id="SSF55816">
    <property type="entry name" value="5'-nucleotidase (syn. UDP-sugar hydrolase), C-terminal domain"/>
    <property type="match status" value="1"/>
</dbReference>
<evidence type="ECO:0000256" key="1">
    <source>
        <dbReference type="ARBA" id="ARBA00006654"/>
    </source>
</evidence>
<accession>Q2SPV4</accession>
<protein>
    <submittedName>
        <fullName evidence="6">5'-nucleotidase/2',3'-cyclic phosphodiesterase and related esterases</fullName>
    </submittedName>
</protein>